<organism evidence="1 2">
    <name type="scientific">Rhamnella rubrinervis</name>
    <dbReference type="NCBI Taxonomy" id="2594499"/>
    <lineage>
        <taxon>Eukaryota</taxon>
        <taxon>Viridiplantae</taxon>
        <taxon>Streptophyta</taxon>
        <taxon>Embryophyta</taxon>
        <taxon>Tracheophyta</taxon>
        <taxon>Spermatophyta</taxon>
        <taxon>Magnoliopsida</taxon>
        <taxon>eudicotyledons</taxon>
        <taxon>Gunneridae</taxon>
        <taxon>Pentapetalae</taxon>
        <taxon>rosids</taxon>
        <taxon>fabids</taxon>
        <taxon>Rosales</taxon>
        <taxon>Rhamnaceae</taxon>
        <taxon>rhamnoid group</taxon>
        <taxon>Rhamneae</taxon>
        <taxon>Rhamnella</taxon>
    </lineage>
</organism>
<gene>
    <name evidence="1" type="ORF">FNV43_RR08131</name>
</gene>
<evidence type="ECO:0000313" key="1">
    <source>
        <dbReference type="EMBL" id="KAF3452035.1"/>
    </source>
</evidence>
<sequence length="89" mass="9623">MLGKVPEMPCGVCLYVRLSNEVSQVDSDKEIDSSLILVRAQVVKSLPLSPYTCCSSKNFQGGVRVSALALMLVPSLTSFTVLKAYSKKP</sequence>
<comment type="caution">
    <text evidence="1">The sequence shown here is derived from an EMBL/GenBank/DDBJ whole genome shotgun (WGS) entry which is preliminary data.</text>
</comment>
<dbReference type="AlphaFoldDB" id="A0A8K0HGM2"/>
<keyword evidence="2" id="KW-1185">Reference proteome</keyword>
<name>A0A8K0HGM2_9ROSA</name>
<accession>A0A8K0HGM2</accession>
<reference evidence="1" key="1">
    <citation type="submission" date="2020-03" db="EMBL/GenBank/DDBJ databases">
        <title>A high-quality chromosome-level genome assembly of a woody plant with both climbing and erect habits, Rhamnella rubrinervis.</title>
        <authorList>
            <person name="Lu Z."/>
            <person name="Yang Y."/>
            <person name="Zhu X."/>
            <person name="Sun Y."/>
        </authorList>
    </citation>
    <scope>NUCLEOTIDE SEQUENCE</scope>
    <source>
        <strain evidence="1">BYM</strain>
        <tissue evidence="1">Leaf</tissue>
    </source>
</reference>
<evidence type="ECO:0000313" key="2">
    <source>
        <dbReference type="Proteomes" id="UP000796880"/>
    </source>
</evidence>
<protein>
    <submittedName>
        <fullName evidence="1">Uncharacterized protein</fullName>
    </submittedName>
</protein>
<dbReference type="EMBL" id="VOIH02000003">
    <property type="protein sequence ID" value="KAF3452035.1"/>
    <property type="molecule type" value="Genomic_DNA"/>
</dbReference>
<proteinExistence type="predicted"/>
<dbReference type="Proteomes" id="UP000796880">
    <property type="component" value="Unassembled WGS sequence"/>
</dbReference>